<evidence type="ECO:0000256" key="8">
    <source>
        <dbReference type="ARBA" id="ARBA00023034"/>
    </source>
</evidence>
<keyword evidence="5 13" id="KW-0812">Transmembrane</keyword>
<keyword evidence="3" id="KW-0328">Glycosyltransferase</keyword>
<keyword evidence="9 13" id="KW-0472">Membrane</keyword>
<evidence type="ECO:0000256" key="11">
    <source>
        <dbReference type="ARBA" id="ARBA00023180"/>
    </source>
</evidence>
<dbReference type="FunFam" id="3.90.1480.20:FF:000001">
    <property type="entry name" value="ST8 alpha-N-acetyl-neuraminide alpha-2,8-sialyltransferase 2"/>
    <property type="match status" value="1"/>
</dbReference>
<keyword evidence="4" id="KW-0808">Transferase</keyword>
<evidence type="ECO:0000256" key="10">
    <source>
        <dbReference type="ARBA" id="ARBA00023157"/>
    </source>
</evidence>
<dbReference type="AlphaFoldDB" id="A0A8C6UQT1"/>
<dbReference type="GO" id="GO:0000139">
    <property type="term" value="C:Golgi membrane"/>
    <property type="evidence" value="ECO:0007669"/>
    <property type="project" value="UniProtKB-SubCell"/>
</dbReference>
<sequence>MVGQLRSLFYLILTLFVLLSLLTSLIWYNYNESKIVPQRPSAHRVTNTNNCNGCREIIDKVVKNYSQTWKKQEDNFQKFRYLLNTRCNGFNKAIVTQANTPVGTKLVYDGDKKRVLQVNQDIFSTFLKENPFSNKSLDTCAVVGNGGILVNSSCGQTIDSTQFVIRCNLPPLNDSYRNDVGGKTAIVTANPSIFVERYGALMGRRRPFVESLKVYGNAMLLIPAFSYGHNTPLSMRAFYSIEDFRSPVHPIFFNPEYLRKLSAFWRSQGLRAVRFSTGLIMTSIALELCNNVQLYGFWPFSTHPYGPEPLTNHYYDDKHVNKIHAMPAEFELLLKLHNQGVLKLHLGQCPPQKVPTKGQVHEPNMK</sequence>
<evidence type="ECO:0000256" key="2">
    <source>
        <dbReference type="ARBA" id="ARBA00006003"/>
    </source>
</evidence>
<dbReference type="GO" id="GO:0003828">
    <property type="term" value="F:alpha-N-acetylneuraminate alpha-2,8-sialyltransferase activity"/>
    <property type="evidence" value="ECO:0007669"/>
    <property type="project" value="TreeGrafter"/>
</dbReference>
<reference evidence="14" key="2">
    <citation type="submission" date="2025-09" db="UniProtKB">
        <authorList>
            <consortium name="Ensembl"/>
        </authorList>
    </citation>
    <scope>IDENTIFICATION</scope>
</reference>
<feature type="transmembrane region" description="Helical" evidence="13">
    <location>
        <begin position="7"/>
        <end position="30"/>
    </location>
</feature>
<dbReference type="PANTHER" id="PTHR11987:SF50">
    <property type="entry name" value="ALPHA-2,8-SIALYLTRANSFERASE 8F"/>
    <property type="match status" value="1"/>
</dbReference>
<dbReference type="PANTHER" id="PTHR11987">
    <property type="entry name" value="ALPHA-2,8-SIALYLTRANSFERASE"/>
    <property type="match status" value="1"/>
</dbReference>
<keyword evidence="7 13" id="KW-1133">Transmembrane helix</keyword>
<evidence type="ECO:0000256" key="1">
    <source>
        <dbReference type="ARBA" id="ARBA00004323"/>
    </source>
</evidence>
<reference evidence="14" key="1">
    <citation type="submission" date="2025-08" db="UniProtKB">
        <authorList>
            <consortium name="Ensembl"/>
        </authorList>
    </citation>
    <scope>IDENTIFICATION</scope>
</reference>
<protein>
    <submittedName>
        <fullName evidence="14">ST8 alpha-N-acetyl-neuraminide alpha-2,8-sialyltransferase 6</fullName>
    </submittedName>
</protein>
<dbReference type="Pfam" id="PF00777">
    <property type="entry name" value="Glyco_transf_29"/>
    <property type="match status" value="1"/>
</dbReference>
<keyword evidence="15" id="KW-1185">Reference proteome</keyword>
<accession>A0A8C6UQT1</accession>
<evidence type="ECO:0000256" key="4">
    <source>
        <dbReference type="ARBA" id="ARBA00022679"/>
    </source>
</evidence>
<evidence type="ECO:0000313" key="14">
    <source>
        <dbReference type="Ensembl" id="ENSNMLP00000039965.1"/>
    </source>
</evidence>
<dbReference type="Gene3D" id="3.90.1480.20">
    <property type="entry name" value="Glycosyl transferase family 29"/>
    <property type="match status" value="1"/>
</dbReference>
<dbReference type="PIRSF" id="PIRSF005557">
    <property type="entry name" value="Sialyl_trans"/>
    <property type="match status" value="1"/>
</dbReference>
<dbReference type="InterPro" id="IPR050943">
    <property type="entry name" value="Glycosyltr_29_Sialyltrsf"/>
</dbReference>
<evidence type="ECO:0000256" key="3">
    <source>
        <dbReference type="ARBA" id="ARBA00022676"/>
    </source>
</evidence>
<evidence type="ECO:0000256" key="9">
    <source>
        <dbReference type="ARBA" id="ARBA00023136"/>
    </source>
</evidence>
<evidence type="ECO:0000313" key="15">
    <source>
        <dbReference type="Proteomes" id="UP000694523"/>
    </source>
</evidence>
<dbReference type="InterPro" id="IPR038578">
    <property type="entry name" value="GT29-like_sf"/>
</dbReference>
<keyword evidence="11" id="KW-0325">Glycoprotein</keyword>
<organism evidence="14 15">
    <name type="scientific">Neogobius melanostomus</name>
    <name type="common">round goby</name>
    <dbReference type="NCBI Taxonomy" id="47308"/>
    <lineage>
        <taxon>Eukaryota</taxon>
        <taxon>Metazoa</taxon>
        <taxon>Chordata</taxon>
        <taxon>Craniata</taxon>
        <taxon>Vertebrata</taxon>
        <taxon>Euteleostomi</taxon>
        <taxon>Actinopterygii</taxon>
        <taxon>Neopterygii</taxon>
        <taxon>Teleostei</taxon>
        <taxon>Neoteleostei</taxon>
        <taxon>Acanthomorphata</taxon>
        <taxon>Gobiaria</taxon>
        <taxon>Gobiiformes</taxon>
        <taxon>Gobioidei</taxon>
        <taxon>Gobiidae</taxon>
        <taxon>Benthophilinae</taxon>
        <taxon>Neogobiini</taxon>
        <taxon>Neogobius</taxon>
    </lineage>
</organism>
<dbReference type="InterPro" id="IPR012163">
    <property type="entry name" value="Sialyl_trans"/>
</dbReference>
<feature type="disulfide bond" evidence="12">
    <location>
        <begin position="140"/>
        <end position="289"/>
    </location>
</feature>
<name>A0A8C6UQT1_9GOBI</name>
<dbReference type="GO" id="GO:0006491">
    <property type="term" value="P:N-glycan processing"/>
    <property type="evidence" value="ECO:0007669"/>
    <property type="project" value="TreeGrafter"/>
</dbReference>
<dbReference type="Ensembl" id="ENSNMLT00000044467.1">
    <property type="protein sequence ID" value="ENSNMLP00000039965.1"/>
    <property type="gene ID" value="ENSNMLG00000024600.1"/>
</dbReference>
<keyword evidence="10" id="KW-1015">Disulfide bond</keyword>
<evidence type="ECO:0000256" key="13">
    <source>
        <dbReference type="SAM" id="Phobius"/>
    </source>
</evidence>
<keyword evidence="6" id="KW-0735">Signal-anchor</keyword>
<evidence type="ECO:0000256" key="7">
    <source>
        <dbReference type="ARBA" id="ARBA00022989"/>
    </source>
</evidence>
<keyword evidence="8" id="KW-0333">Golgi apparatus</keyword>
<dbReference type="Proteomes" id="UP000694523">
    <property type="component" value="Unplaced"/>
</dbReference>
<proteinExistence type="inferred from homology"/>
<comment type="subcellular location">
    <subcellularLocation>
        <location evidence="1">Golgi apparatus membrane</location>
        <topology evidence="1">Single-pass type II membrane protein</topology>
    </subcellularLocation>
</comment>
<dbReference type="InterPro" id="IPR001675">
    <property type="entry name" value="Glyco_trans_29"/>
</dbReference>
<evidence type="ECO:0000256" key="5">
    <source>
        <dbReference type="ARBA" id="ARBA00022692"/>
    </source>
</evidence>
<comment type="similarity">
    <text evidence="2">Belongs to the glycosyltransferase 29 family.</text>
</comment>
<evidence type="ECO:0000256" key="12">
    <source>
        <dbReference type="PIRSR" id="PIRSR005557-2"/>
    </source>
</evidence>
<evidence type="ECO:0000256" key="6">
    <source>
        <dbReference type="ARBA" id="ARBA00022968"/>
    </source>
</evidence>
<dbReference type="GO" id="GO:0009311">
    <property type="term" value="P:oligosaccharide metabolic process"/>
    <property type="evidence" value="ECO:0007669"/>
    <property type="project" value="TreeGrafter"/>
</dbReference>